<evidence type="ECO:0000256" key="2">
    <source>
        <dbReference type="ARBA" id="ARBA00004496"/>
    </source>
</evidence>
<evidence type="ECO:0000256" key="13">
    <source>
        <dbReference type="RuleBase" id="RU003657"/>
    </source>
</evidence>
<evidence type="ECO:0000256" key="12">
    <source>
        <dbReference type="HAMAP-Rule" id="MF_01014"/>
    </source>
</evidence>
<evidence type="ECO:0000256" key="11">
    <source>
        <dbReference type="ARBA" id="ARBA00030547"/>
    </source>
</evidence>
<dbReference type="PANTHER" id="PTHR43090">
    <property type="entry name" value="1-(5-PHOSPHORIBOSYL)-5-[(5-PHOSPHORIBOSYLAMINO)METHYLIDENEAMINO] IMIDAZOLE-4-CARBOXAMIDE ISOMERASE"/>
    <property type="match status" value="1"/>
</dbReference>
<evidence type="ECO:0000256" key="4">
    <source>
        <dbReference type="ARBA" id="ARBA00009667"/>
    </source>
</evidence>
<dbReference type="InterPro" id="IPR006062">
    <property type="entry name" value="His_biosynth"/>
</dbReference>
<dbReference type="InterPro" id="IPR006063">
    <property type="entry name" value="HisA_bact_arch"/>
</dbReference>
<evidence type="ECO:0000256" key="6">
    <source>
        <dbReference type="ARBA" id="ARBA00018464"/>
    </source>
</evidence>
<evidence type="ECO:0000256" key="10">
    <source>
        <dbReference type="ARBA" id="ARBA00023235"/>
    </source>
</evidence>
<dbReference type="FunFam" id="3.20.20.70:FF:000009">
    <property type="entry name" value="1-(5-phosphoribosyl)-5-[(5-phosphoribosylamino)methylideneamino] imidazole-4-carboxamide isomerase"/>
    <property type="match status" value="1"/>
</dbReference>
<name>A0A6A7K7I2_9FIRM</name>
<dbReference type="InterPro" id="IPR013785">
    <property type="entry name" value="Aldolase_TIM"/>
</dbReference>
<dbReference type="GO" id="GO:0000105">
    <property type="term" value="P:L-histidine biosynthetic process"/>
    <property type="evidence" value="ECO:0007669"/>
    <property type="project" value="UniProtKB-UniRule"/>
</dbReference>
<dbReference type="InterPro" id="IPR011060">
    <property type="entry name" value="RibuloseP-bd_barrel"/>
</dbReference>
<evidence type="ECO:0000256" key="7">
    <source>
        <dbReference type="ARBA" id="ARBA00022490"/>
    </source>
</evidence>
<dbReference type="HAMAP" id="MF_01014">
    <property type="entry name" value="HisA"/>
    <property type="match status" value="1"/>
</dbReference>
<evidence type="ECO:0000256" key="9">
    <source>
        <dbReference type="ARBA" id="ARBA00023102"/>
    </source>
</evidence>
<keyword evidence="10 12" id="KW-0413">Isomerase</keyword>
<dbReference type="GO" id="GO:0000162">
    <property type="term" value="P:L-tryptophan biosynthetic process"/>
    <property type="evidence" value="ECO:0007669"/>
    <property type="project" value="TreeGrafter"/>
</dbReference>
<evidence type="ECO:0000256" key="1">
    <source>
        <dbReference type="ARBA" id="ARBA00000901"/>
    </source>
</evidence>
<dbReference type="AlphaFoldDB" id="A0A6A7K7I2"/>
<feature type="active site" description="Proton donor" evidence="12">
    <location>
        <position position="129"/>
    </location>
</feature>
<comment type="pathway">
    <text evidence="3 12 14">Amino-acid biosynthesis; L-histidine biosynthesis; L-histidine from 5-phospho-alpha-D-ribose 1-diphosphate: step 4/9.</text>
</comment>
<dbReference type="RefSeq" id="WP_152802778.1">
    <property type="nucleotide sequence ID" value="NZ_WHNX01000007.1"/>
</dbReference>
<reference evidence="15 16" key="1">
    <citation type="submission" date="2019-10" db="EMBL/GenBank/DDBJ databases">
        <title>Alkalibaculum tamaniensis sp.nov., a new alkaliphilic acetogen, isolated on methoxylated aromatics from a mud volcano.</title>
        <authorList>
            <person name="Khomyakova M.A."/>
            <person name="Merkel A.Y."/>
            <person name="Bonch-Osmolovskaya E.A."/>
            <person name="Slobodkin A.I."/>
        </authorList>
    </citation>
    <scope>NUCLEOTIDE SEQUENCE [LARGE SCALE GENOMIC DNA]</scope>
    <source>
        <strain evidence="15 16">M08DMB</strain>
    </source>
</reference>
<organism evidence="15 16">
    <name type="scientific">Alkalibaculum sporogenes</name>
    <dbReference type="NCBI Taxonomy" id="2655001"/>
    <lineage>
        <taxon>Bacteria</taxon>
        <taxon>Bacillati</taxon>
        <taxon>Bacillota</taxon>
        <taxon>Clostridia</taxon>
        <taxon>Eubacteriales</taxon>
        <taxon>Eubacteriaceae</taxon>
        <taxon>Alkalibaculum</taxon>
    </lineage>
</organism>
<dbReference type="GO" id="GO:0003949">
    <property type="term" value="F:1-(5-phosphoribosyl)-5-[(5-phosphoribosylamino)methylideneamino]imidazole-4-carboxamide isomerase activity"/>
    <property type="evidence" value="ECO:0007669"/>
    <property type="project" value="UniProtKB-UniRule"/>
</dbReference>
<dbReference type="Gene3D" id="3.20.20.70">
    <property type="entry name" value="Aldolase class I"/>
    <property type="match status" value="1"/>
</dbReference>
<feature type="active site" description="Proton acceptor" evidence="12">
    <location>
        <position position="8"/>
    </location>
</feature>
<keyword evidence="7 12" id="KW-0963">Cytoplasm</keyword>
<keyword evidence="8 12" id="KW-0028">Amino-acid biosynthesis</keyword>
<dbReference type="UniPathway" id="UPA00031">
    <property type="reaction ID" value="UER00009"/>
</dbReference>
<sequence>MIVFPAIDIKGGKCVRLKQGLMDQVTSYYDDPVFVAKMWQDKGAKYLHVVDLDGAFNGSEMNFTIVKAIVDSVDIPVQIGGGIRTKETIGKYLSLGVNRVILGTKAVENIDFIKEVCELYPNKICVSVDAKGDYVAIKGWVETSNTQVIPFCKTIIECGVSTIVYTDISRDGMLSGPNLEMLSTLHTTLGIDIIASGGIANIDNIRDLISLNLYGAITGKALYEETLTMEEVNRLEEKGRI</sequence>
<comment type="caution">
    <text evidence="15">The sequence shown here is derived from an EMBL/GenBank/DDBJ whole genome shotgun (WGS) entry which is preliminary data.</text>
</comment>
<evidence type="ECO:0000256" key="5">
    <source>
        <dbReference type="ARBA" id="ARBA00012550"/>
    </source>
</evidence>
<accession>A0A6A7K7I2</accession>
<comment type="catalytic activity">
    <reaction evidence="1 12 14">
        <text>1-(5-phospho-beta-D-ribosyl)-5-[(5-phospho-beta-D-ribosylamino)methylideneamino]imidazole-4-carboxamide = 5-[(5-phospho-1-deoxy-D-ribulos-1-ylimino)methylamino]-1-(5-phospho-beta-D-ribosyl)imidazole-4-carboxamide</text>
        <dbReference type="Rhea" id="RHEA:15469"/>
        <dbReference type="ChEBI" id="CHEBI:58435"/>
        <dbReference type="ChEBI" id="CHEBI:58525"/>
        <dbReference type="EC" id="5.3.1.16"/>
    </reaction>
</comment>
<dbReference type="SUPFAM" id="SSF51366">
    <property type="entry name" value="Ribulose-phoshate binding barrel"/>
    <property type="match status" value="1"/>
</dbReference>
<dbReference type="EMBL" id="WHNX01000007">
    <property type="protein sequence ID" value="MPW25355.1"/>
    <property type="molecule type" value="Genomic_DNA"/>
</dbReference>
<keyword evidence="16" id="KW-1185">Reference proteome</keyword>
<keyword evidence="9 12" id="KW-0368">Histidine biosynthesis</keyword>
<dbReference type="PANTHER" id="PTHR43090:SF2">
    <property type="entry name" value="1-(5-PHOSPHORIBOSYL)-5-[(5-PHOSPHORIBOSYLAMINO)METHYLIDENEAMINO] IMIDAZOLE-4-CARBOXAMIDE ISOMERASE"/>
    <property type="match status" value="1"/>
</dbReference>
<dbReference type="InterPro" id="IPR023016">
    <property type="entry name" value="HisA/PriA"/>
</dbReference>
<evidence type="ECO:0000256" key="8">
    <source>
        <dbReference type="ARBA" id="ARBA00022605"/>
    </source>
</evidence>
<dbReference type="NCBIfam" id="TIGR00007">
    <property type="entry name" value="1-(5-phosphoribosyl)-5-[(5-phosphoribosylamino)methylideneamino]imidazole-4-carboxamide isomerase"/>
    <property type="match status" value="1"/>
</dbReference>
<dbReference type="InterPro" id="IPR044524">
    <property type="entry name" value="Isoase_HisA-like"/>
</dbReference>
<dbReference type="Proteomes" id="UP000440004">
    <property type="component" value="Unassembled WGS sequence"/>
</dbReference>
<comment type="similarity">
    <text evidence="4 12 13">Belongs to the HisA/HisF family.</text>
</comment>
<evidence type="ECO:0000256" key="14">
    <source>
        <dbReference type="RuleBase" id="RU003658"/>
    </source>
</evidence>
<dbReference type="EC" id="5.3.1.16" evidence="5 12"/>
<dbReference type="GO" id="GO:0005737">
    <property type="term" value="C:cytoplasm"/>
    <property type="evidence" value="ECO:0007669"/>
    <property type="project" value="UniProtKB-SubCell"/>
</dbReference>
<evidence type="ECO:0000313" key="15">
    <source>
        <dbReference type="EMBL" id="MPW25355.1"/>
    </source>
</evidence>
<gene>
    <name evidence="12 15" type="primary">hisA</name>
    <name evidence="15" type="ORF">GC105_06100</name>
</gene>
<proteinExistence type="inferred from homology"/>
<evidence type="ECO:0000256" key="3">
    <source>
        <dbReference type="ARBA" id="ARBA00005133"/>
    </source>
</evidence>
<comment type="subcellular location">
    <subcellularLocation>
        <location evidence="2 12 14">Cytoplasm</location>
    </subcellularLocation>
</comment>
<evidence type="ECO:0000313" key="16">
    <source>
        <dbReference type="Proteomes" id="UP000440004"/>
    </source>
</evidence>
<dbReference type="CDD" id="cd04732">
    <property type="entry name" value="HisA"/>
    <property type="match status" value="1"/>
</dbReference>
<dbReference type="Pfam" id="PF00977">
    <property type="entry name" value="His_biosynth"/>
    <property type="match status" value="1"/>
</dbReference>
<protein>
    <recommendedName>
        <fullName evidence="6 12">1-(5-phosphoribosyl)-5-[(5-phosphoribosylamino)methylideneamino] imidazole-4-carboxamide isomerase</fullName>
        <ecNumber evidence="5 12">5.3.1.16</ecNumber>
    </recommendedName>
    <alternativeName>
        <fullName evidence="11 12">Phosphoribosylformimino-5-aminoimidazole carboxamide ribotide isomerase</fullName>
    </alternativeName>
</protein>